<organism evidence="2 3">
    <name type="scientific">Tropilaelaps mercedesae</name>
    <dbReference type="NCBI Taxonomy" id="418985"/>
    <lineage>
        <taxon>Eukaryota</taxon>
        <taxon>Metazoa</taxon>
        <taxon>Ecdysozoa</taxon>
        <taxon>Arthropoda</taxon>
        <taxon>Chelicerata</taxon>
        <taxon>Arachnida</taxon>
        <taxon>Acari</taxon>
        <taxon>Parasitiformes</taxon>
        <taxon>Mesostigmata</taxon>
        <taxon>Gamasina</taxon>
        <taxon>Dermanyssoidea</taxon>
        <taxon>Laelapidae</taxon>
        <taxon>Tropilaelaps</taxon>
    </lineage>
</organism>
<dbReference type="AlphaFoldDB" id="A0A1V9XWN1"/>
<feature type="signal peptide" evidence="1">
    <location>
        <begin position="1"/>
        <end position="18"/>
    </location>
</feature>
<protein>
    <submittedName>
        <fullName evidence="2">Uncharacterized protein</fullName>
    </submittedName>
</protein>
<comment type="caution">
    <text evidence="2">The sequence shown here is derived from an EMBL/GenBank/DDBJ whole genome shotgun (WGS) entry which is preliminary data.</text>
</comment>
<evidence type="ECO:0000256" key="1">
    <source>
        <dbReference type="SAM" id="SignalP"/>
    </source>
</evidence>
<dbReference type="Proteomes" id="UP000192247">
    <property type="component" value="Unassembled WGS sequence"/>
</dbReference>
<name>A0A1V9XWN1_9ACAR</name>
<feature type="non-terminal residue" evidence="2">
    <location>
        <position position="1"/>
    </location>
</feature>
<keyword evidence="3" id="KW-1185">Reference proteome</keyword>
<evidence type="ECO:0000313" key="2">
    <source>
        <dbReference type="EMBL" id="OQR77823.1"/>
    </source>
</evidence>
<keyword evidence="1" id="KW-0732">Signal</keyword>
<dbReference type="EMBL" id="MNPL01003002">
    <property type="protein sequence ID" value="OQR77823.1"/>
    <property type="molecule type" value="Genomic_DNA"/>
</dbReference>
<feature type="chain" id="PRO_5012686839" evidence="1">
    <location>
        <begin position="19"/>
        <end position="68"/>
    </location>
</feature>
<gene>
    <name evidence="2" type="ORF">BIW11_06819</name>
</gene>
<accession>A0A1V9XWN1</accession>
<proteinExistence type="predicted"/>
<dbReference type="InParanoid" id="A0A1V9XWN1"/>
<reference evidence="2 3" key="1">
    <citation type="journal article" date="2017" name="Gigascience">
        <title>Draft genome of the honey bee ectoparasitic mite, Tropilaelaps mercedesae, is shaped by the parasitic life history.</title>
        <authorList>
            <person name="Dong X."/>
            <person name="Armstrong S.D."/>
            <person name="Xia D."/>
            <person name="Makepeace B.L."/>
            <person name="Darby A.C."/>
            <person name="Kadowaki T."/>
        </authorList>
    </citation>
    <scope>NUCLEOTIDE SEQUENCE [LARGE SCALE GENOMIC DNA]</scope>
    <source>
        <strain evidence="2">Wuxi-XJTLU</strain>
    </source>
</reference>
<evidence type="ECO:0000313" key="3">
    <source>
        <dbReference type="Proteomes" id="UP000192247"/>
    </source>
</evidence>
<sequence length="68" mass="7740">KFCLLNTLILLIPWPNLAPTRKLFLPILKQIHLSPAVPIIQGQPFLEPLVQLSWPCCFIAFDSTNRSN</sequence>